<proteinExistence type="predicted"/>
<name>A0A1B2F1C6_PSEPU</name>
<sequence>MADKFQLKALITGVDRLSPVLGGIRKNISSFQKNLEKTGLGSIGFKDLIAGGAFAAPFVAGIGKAIEFESQMADVKKVVDFESPEQFKQMGEDIGRMSEILPMAAGDIAKIVAAGGQSGIAKNELLGFAEAAVKMGVAFDQTADQSGEMMAKWRAAFKMTQPEVGALADQINYLGNTGAKASTVANIVTSVGSLGSVAGLAAGQVAAMAATLDKVGVAQDVAGTGLQNFMLTLTAGAAATKQQQQTFKALRLDSAALAKGMQKDAQGTILTVLKAISKVDPSKQAAVMTQLFGRESIKPISQLLTSLDILQENFRAVGDSQIYGGSMQKEYASRAATTANNMQLLRNTIEGVARALGDALLPGLNMAIDSIQPLISYVGAMIQANPNLVRGLVGAAVAFTGIRAAIVAATVATRLMSVALAANPIGLIAVAIAGAAGLIIANWETVGPFFSAMWELIKAYAEPAWEIFKTIAAFTPLGMIIKNWEPIVGFFKGLWEKVRPYLEFLGLGEGGDGLTATIQRAADAQNQRNNAGMGAGDGAMLAASAGSRQQAMSASLGIPATGELLKVPAPGSLVTAGAANSKARVDGELNININGAPPGTRVEQATTSQPGLQVKSRVGYRTMGAAPA</sequence>
<dbReference type="InterPro" id="IPR010090">
    <property type="entry name" value="Phage_tape_meas"/>
</dbReference>
<keyword evidence="2" id="KW-0812">Transmembrane</keyword>
<dbReference type="NCBIfam" id="TIGR01760">
    <property type="entry name" value="tape_meas_TP901"/>
    <property type="match status" value="1"/>
</dbReference>
<dbReference type="AlphaFoldDB" id="A0A1B2F1C6"/>
<dbReference type="PANTHER" id="PTHR37813">
    <property type="entry name" value="FELS-2 PROPHAGE PROTEIN"/>
    <property type="match status" value="1"/>
</dbReference>
<accession>A0A1B2F1C6</accession>
<dbReference type="RefSeq" id="WP_099592929.1">
    <property type="nucleotide sequence ID" value="NZ_CP016634.1"/>
</dbReference>
<evidence type="ECO:0000256" key="1">
    <source>
        <dbReference type="ARBA" id="ARBA00022612"/>
    </source>
</evidence>
<evidence type="ECO:0000259" key="3">
    <source>
        <dbReference type="Pfam" id="PF10145"/>
    </source>
</evidence>
<keyword evidence="2" id="KW-0472">Membrane</keyword>
<protein>
    <submittedName>
        <fullName evidence="4">Phage-related minor tail protein</fullName>
    </submittedName>
</protein>
<feature type="domain" description="Phage tail tape measure protein" evidence="3">
    <location>
        <begin position="93"/>
        <end position="293"/>
    </location>
</feature>
<gene>
    <name evidence="4" type="ORF">IEC33019_0388</name>
</gene>
<organism evidence="4">
    <name type="scientific">Pseudomonas putida</name>
    <name type="common">Arthrobacter siderocapsulatus</name>
    <dbReference type="NCBI Taxonomy" id="303"/>
    <lineage>
        <taxon>Bacteria</taxon>
        <taxon>Pseudomonadati</taxon>
        <taxon>Pseudomonadota</taxon>
        <taxon>Gammaproteobacteria</taxon>
        <taxon>Pseudomonadales</taxon>
        <taxon>Pseudomonadaceae</taxon>
        <taxon>Pseudomonas</taxon>
    </lineage>
</organism>
<dbReference type="PANTHER" id="PTHR37813:SF1">
    <property type="entry name" value="FELS-2 PROPHAGE PROTEIN"/>
    <property type="match status" value="1"/>
</dbReference>
<keyword evidence="2" id="KW-1133">Transmembrane helix</keyword>
<evidence type="ECO:0000313" key="4">
    <source>
        <dbReference type="EMBL" id="ANY85992.1"/>
    </source>
</evidence>
<dbReference type="EMBL" id="CP016634">
    <property type="protein sequence ID" value="ANY85992.1"/>
    <property type="molecule type" value="Genomic_DNA"/>
</dbReference>
<keyword evidence="1" id="KW-1188">Viral release from host cell</keyword>
<evidence type="ECO:0000256" key="2">
    <source>
        <dbReference type="SAM" id="Phobius"/>
    </source>
</evidence>
<feature type="transmembrane region" description="Helical" evidence="2">
    <location>
        <begin position="391"/>
        <end position="413"/>
    </location>
</feature>
<dbReference type="Pfam" id="PF10145">
    <property type="entry name" value="PhageMin_Tail"/>
    <property type="match status" value="1"/>
</dbReference>
<reference evidence="4" key="1">
    <citation type="submission" date="2016-07" db="EMBL/GenBank/DDBJ databases">
        <title>New class B carbapenemase carried by novel plasmid in Pseudomonas putida enviromental strain in eastern Amazonia.</title>
        <authorList>
            <person name="Souza C.O."/>
            <person name="Lima K.V."/>
            <person name="Brasiliense D.M."/>
            <person name="Perez-Chaparro P.J."/>
            <person name="Mamizuka E.M."/>
            <person name="Lima M.O."/>
            <person name="Lima L.N."/>
            <person name="McCulloch J.A."/>
        </authorList>
    </citation>
    <scope>NUCLEOTIDE SEQUENCE [LARGE SCALE GENOMIC DNA]</scope>
    <source>
        <strain evidence="4">IEC33019</strain>
    </source>
</reference>
<feature type="transmembrane region" description="Helical" evidence="2">
    <location>
        <begin position="425"/>
        <end position="443"/>
    </location>
</feature>